<dbReference type="Gene3D" id="1.10.260.40">
    <property type="entry name" value="lambda repressor-like DNA-binding domains"/>
    <property type="match status" value="1"/>
</dbReference>
<dbReference type="Pfam" id="PF13413">
    <property type="entry name" value="HTH_25"/>
    <property type="match status" value="1"/>
</dbReference>
<protein>
    <submittedName>
        <fullName evidence="4">XRE family transcriptional regulator</fullName>
    </submittedName>
</protein>
<accession>W0EAT2</accession>
<dbReference type="PANTHER" id="PTHR34475">
    <property type="match status" value="1"/>
</dbReference>
<reference evidence="4 5" key="1">
    <citation type="submission" date="2013-12" db="EMBL/GenBank/DDBJ databases">
        <authorList>
            <consortium name="DOE Joint Genome Institute"/>
            <person name="Smidt H."/>
            <person name="Huntemann M."/>
            <person name="Han J."/>
            <person name="Chen A."/>
            <person name="Kyrpides N."/>
            <person name="Mavromatis K."/>
            <person name="Markowitz V."/>
            <person name="Palaniappan K."/>
            <person name="Ivanova N."/>
            <person name="Schaumberg A."/>
            <person name="Pati A."/>
            <person name="Liolios K."/>
            <person name="Nordberg H.P."/>
            <person name="Cantor M.N."/>
            <person name="Hua S.X."/>
            <person name="Woyke T."/>
        </authorList>
    </citation>
    <scope>NUCLEOTIDE SEQUENCE [LARGE SCALE GENOMIC DNA]</scope>
    <source>
        <strain evidence="5">DSM 15288</strain>
    </source>
</reference>
<dbReference type="EMBL" id="CP007032">
    <property type="protein sequence ID" value="AHF06638.1"/>
    <property type="molecule type" value="Genomic_DNA"/>
</dbReference>
<name>W0EAT2_9FIRM</name>
<gene>
    <name evidence="4" type="ORF">DESME_05905</name>
</gene>
<keyword evidence="5" id="KW-1185">Reference proteome</keyword>
<feature type="transmembrane region" description="Helical" evidence="2">
    <location>
        <begin position="97"/>
        <end position="119"/>
    </location>
</feature>
<dbReference type="Proteomes" id="UP000010847">
    <property type="component" value="Chromosome"/>
</dbReference>
<keyword evidence="2" id="KW-1133">Transmembrane helix</keyword>
<dbReference type="KEGG" id="dmt:DESME_05905"/>
<evidence type="ECO:0000256" key="1">
    <source>
        <dbReference type="SAM" id="MobiDB-lite"/>
    </source>
</evidence>
<evidence type="ECO:0000313" key="5">
    <source>
        <dbReference type="Proteomes" id="UP000010847"/>
    </source>
</evidence>
<dbReference type="RefSeq" id="WP_006715694.1">
    <property type="nucleotide sequence ID" value="NZ_CP007032.1"/>
</dbReference>
<dbReference type="eggNOG" id="COG1426">
    <property type="taxonomic scope" value="Bacteria"/>
</dbReference>
<dbReference type="STRING" id="871968.DESME_05905"/>
<organism evidence="4 5">
    <name type="scientific">Desulfitobacterium metallireducens DSM 15288</name>
    <dbReference type="NCBI Taxonomy" id="871968"/>
    <lineage>
        <taxon>Bacteria</taxon>
        <taxon>Bacillati</taxon>
        <taxon>Bacillota</taxon>
        <taxon>Clostridia</taxon>
        <taxon>Eubacteriales</taxon>
        <taxon>Desulfitobacteriaceae</taxon>
        <taxon>Desulfitobacterium</taxon>
    </lineage>
</organism>
<evidence type="ECO:0000313" key="4">
    <source>
        <dbReference type="EMBL" id="AHF06638.1"/>
    </source>
</evidence>
<feature type="compositionally biased region" description="Polar residues" evidence="1">
    <location>
        <begin position="141"/>
        <end position="162"/>
    </location>
</feature>
<keyword evidence="2" id="KW-0472">Membrane</keyword>
<dbReference type="Pfam" id="PF13464">
    <property type="entry name" value="RodZ_C"/>
    <property type="match status" value="1"/>
</dbReference>
<dbReference type="OrthoDB" id="9797543at2"/>
<dbReference type="InterPro" id="IPR025194">
    <property type="entry name" value="RodZ-like_C"/>
</dbReference>
<keyword evidence="2" id="KW-0812">Transmembrane</keyword>
<dbReference type="AlphaFoldDB" id="W0EAT2"/>
<evidence type="ECO:0000256" key="2">
    <source>
        <dbReference type="SAM" id="Phobius"/>
    </source>
</evidence>
<dbReference type="HOGENOM" id="CLU_047530_1_1_9"/>
<dbReference type="InterPro" id="IPR050400">
    <property type="entry name" value="Bact_Cytoskel_RodZ"/>
</dbReference>
<feature type="region of interest" description="Disordered" evidence="1">
    <location>
        <begin position="132"/>
        <end position="169"/>
    </location>
</feature>
<dbReference type="GO" id="GO:0003677">
    <property type="term" value="F:DNA binding"/>
    <property type="evidence" value="ECO:0007669"/>
    <property type="project" value="InterPro"/>
</dbReference>
<feature type="domain" description="Cytoskeleton protein RodZ-like C-terminal" evidence="3">
    <location>
        <begin position="179"/>
        <end position="248"/>
    </location>
</feature>
<sequence>MAGEGKLLQIAREEKGWSIIQAEDVTKIRVRYLEAMENENYSILPGATYVKGFLRTYSKHLGINSEEVLELYKASEPVLQPKSESDLRTSTSLRRPVWFRPMVAVLVGFLAVGAVAGIASLSKQGGEVKTADYTPVPLPSAPQTEQKPASEVSPDQAQNTTPQNPPSVIAATTDGLKAQIVFTQPCWLVVNVDGKPALEGTFSLGTTKELSGAETIEFVTVGNAGGITITLNGKNVPSFGTAGQVVRNVVLNKETLNQISAQTQTGQTSQPSVQPQ</sequence>
<dbReference type="InterPro" id="IPR010982">
    <property type="entry name" value="Lambda_DNA-bd_dom_sf"/>
</dbReference>
<proteinExistence type="predicted"/>
<dbReference type="PANTHER" id="PTHR34475:SF1">
    <property type="entry name" value="CYTOSKELETON PROTEIN RODZ"/>
    <property type="match status" value="1"/>
</dbReference>
<evidence type="ECO:0000259" key="3">
    <source>
        <dbReference type="Pfam" id="PF13464"/>
    </source>
</evidence>